<protein>
    <submittedName>
        <fullName evidence="3">DUF3592 domain-containing protein</fullName>
    </submittedName>
</protein>
<name>A0ABW3YBY0_9ACTN</name>
<evidence type="ECO:0000256" key="1">
    <source>
        <dbReference type="SAM" id="MobiDB-lite"/>
    </source>
</evidence>
<feature type="transmembrane region" description="Helical" evidence="2">
    <location>
        <begin position="21"/>
        <end position="43"/>
    </location>
</feature>
<evidence type="ECO:0000313" key="4">
    <source>
        <dbReference type="Proteomes" id="UP001597260"/>
    </source>
</evidence>
<gene>
    <name evidence="3" type="ORF">ACFQ4H_11330</name>
</gene>
<dbReference type="Proteomes" id="UP001597260">
    <property type="component" value="Unassembled WGS sequence"/>
</dbReference>
<accession>A0ABW3YBY0</accession>
<keyword evidence="2" id="KW-1133">Transmembrane helix</keyword>
<proteinExistence type="predicted"/>
<dbReference type="EMBL" id="JBHTMP010000013">
    <property type="protein sequence ID" value="MFD1321679.1"/>
    <property type="molecule type" value="Genomic_DNA"/>
</dbReference>
<feature type="transmembrane region" description="Helical" evidence="2">
    <location>
        <begin position="144"/>
        <end position="164"/>
    </location>
</feature>
<keyword evidence="4" id="KW-1185">Reference proteome</keyword>
<feature type="region of interest" description="Disordered" evidence="1">
    <location>
        <begin position="166"/>
        <end position="200"/>
    </location>
</feature>
<keyword evidence="2" id="KW-0812">Transmembrane</keyword>
<dbReference type="RefSeq" id="WP_377569897.1">
    <property type="nucleotide sequence ID" value="NZ_JBHTMP010000013.1"/>
</dbReference>
<evidence type="ECO:0000313" key="3">
    <source>
        <dbReference type="EMBL" id="MFD1321679.1"/>
    </source>
</evidence>
<comment type="caution">
    <text evidence="3">The sequence shown here is derived from an EMBL/GenBank/DDBJ whole genome shotgun (WGS) entry which is preliminary data.</text>
</comment>
<evidence type="ECO:0000256" key="2">
    <source>
        <dbReference type="SAM" id="Phobius"/>
    </source>
</evidence>
<keyword evidence="2" id="KW-0472">Membrane</keyword>
<organism evidence="3 4">
    <name type="scientific">Micromonospora sonneratiae</name>
    <dbReference type="NCBI Taxonomy" id="1184706"/>
    <lineage>
        <taxon>Bacteria</taxon>
        <taxon>Bacillati</taxon>
        <taxon>Actinomycetota</taxon>
        <taxon>Actinomycetes</taxon>
        <taxon>Micromonosporales</taxon>
        <taxon>Micromonosporaceae</taxon>
        <taxon>Micromonospora</taxon>
    </lineage>
</organism>
<feature type="compositionally biased region" description="Basic residues" evidence="1">
    <location>
        <begin position="181"/>
        <end position="200"/>
    </location>
</feature>
<reference evidence="4" key="1">
    <citation type="journal article" date="2019" name="Int. J. Syst. Evol. Microbiol.">
        <title>The Global Catalogue of Microorganisms (GCM) 10K type strain sequencing project: providing services to taxonomists for standard genome sequencing and annotation.</title>
        <authorList>
            <consortium name="The Broad Institute Genomics Platform"/>
            <consortium name="The Broad Institute Genome Sequencing Center for Infectious Disease"/>
            <person name="Wu L."/>
            <person name="Ma J."/>
        </authorList>
    </citation>
    <scope>NUCLEOTIDE SEQUENCE [LARGE SCALE GENOMIC DNA]</scope>
    <source>
        <strain evidence="4">JCM 31037</strain>
    </source>
</reference>
<sequence>MAKRRVRPSRVRQADRQDRTWAVVRGLVVLVLGLALAAVTGGYKWHLARKAERLRAEGVPVVAQVLERRNSMGRGGGRDTIVVSYAYAGTTYTKRILCDGPSGCDRNPPPEIVVRVDPVKPAEFVTNNGSTDDSAFIFNSNGGIPYGLVAAAVGAGMLMSARLAGRRATPGGGSPVDPPTRRRHPSANRRRRSANRRSQR</sequence>